<dbReference type="EMBL" id="CP083975">
    <property type="protein sequence ID" value="UZF48215.1"/>
    <property type="molecule type" value="Genomic_DNA"/>
</dbReference>
<sequence>MAEATTLDGTKVWGTWRTIVHGFGGVLAGVAGWRGARRYRTWQSTRTGKEDDTSLLWLVVGGILASLVIAAAAGYAQAELLTDPGEAVASLDSPELLDIARSTTFALAAIGAVAVLLVNYRKQRSVEAALKHDQAKHLADLAHENRKQRASEIAALHERYTTAVAQLADKENPAIRLGGVHALAALGDDWAVQKVFSQRQVCVDLLCSYLRSVPRLNVQYEPSGEAFEWDWDRHFLAEDRDVRKAALEWLSRLATAAAAITDPDNQQRDSGEERTPGATVEIDLRGIVLEGMDLSHAKLSHLKMPKAWLESADLSDARMEHVDLTGAHLEYARLEQTVLNNATLAGARMNTKKATNAHFVDADLKGAHLEGAELVGSDLTRAKLLGAQVDRYTSFISAILKDADFSGVEVRRLDLAGVDYSKAKNFELNPEKNPHQTDEEPATAGDDEQPGREGENA</sequence>
<dbReference type="Pfam" id="PF00805">
    <property type="entry name" value="Pentapeptide"/>
    <property type="match status" value="3"/>
</dbReference>
<dbReference type="RefSeq" id="WP_229583554.1">
    <property type="nucleotide sequence ID" value="NZ_CP083975.1"/>
</dbReference>
<dbReference type="AlphaFoldDB" id="A0AA47AEB5"/>
<organism evidence="3 4">
    <name type="scientific">Rhodococcus rhodochrous</name>
    <dbReference type="NCBI Taxonomy" id="1829"/>
    <lineage>
        <taxon>Bacteria</taxon>
        <taxon>Bacillati</taxon>
        <taxon>Actinomycetota</taxon>
        <taxon>Actinomycetes</taxon>
        <taxon>Mycobacteriales</taxon>
        <taxon>Nocardiaceae</taxon>
        <taxon>Rhodococcus</taxon>
    </lineage>
</organism>
<dbReference type="SUPFAM" id="SSF141571">
    <property type="entry name" value="Pentapeptide repeat-like"/>
    <property type="match status" value="1"/>
</dbReference>
<evidence type="ECO:0000256" key="2">
    <source>
        <dbReference type="SAM" id="Phobius"/>
    </source>
</evidence>
<feature type="transmembrane region" description="Helical" evidence="2">
    <location>
        <begin position="54"/>
        <end position="76"/>
    </location>
</feature>
<evidence type="ECO:0000313" key="3">
    <source>
        <dbReference type="EMBL" id="UZF48215.1"/>
    </source>
</evidence>
<dbReference type="PANTHER" id="PTHR14136:SF17">
    <property type="entry name" value="BTB_POZ DOMAIN-CONTAINING PROTEIN KCTD9"/>
    <property type="match status" value="1"/>
</dbReference>
<gene>
    <name evidence="3" type="ORF">KUM34_028035</name>
</gene>
<evidence type="ECO:0000256" key="1">
    <source>
        <dbReference type="SAM" id="MobiDB-lite"/>
    </source>
</evidence>
<dbReference type="Proteomes" id="UP001162740">
    <property type="component" value="Plasmid pGD02.2.1"/>
</dbReference>
<dbReference type="InterPro" id="IPR001646">
    <property type="entry name" value="5peptide_repeat"/>
</dbReference>
<proteinExistence type="predicted"/>
<dbReference type="Gene3D" id="2.160.20.80">
    <property type="entry name" value="E3 ubiquitin-protein ligase SopA"/>
    <property type="match status" value="1"/>
</dbReference>
<keyword evidence="2" id="KW-0812">Transmembrane</keyword>
<geneLocation type="plasmid" evidence="3 4">
    <name>pGD02.2.1</name>
</geneLocation>
<protein>
    <submittedName>
        <fullName evidence="3">Pentapeptide repeat-containing protein</fullName>
    </submittedName>
</protein>
<keyword evidence="2" id="KW-1133">Transmembrane helix</keyword>
<reference evidence="3 4" key="1">
    <citation type="journal article" date="2021" name="Front. Microbiol.">
        <title>Bacterial Transformation of Aromatic Monomers in Softwood Black Liquor.</title>
        <authorList>
            <person name="Navas L.E."/>
            <person name="Dexter G."/>
            <person name="Liu J."/>
            <person name="Levy-Booth D."/>
            <person name="Cho M."/>
            <person name="Jang S.K."/>
            <person name="Mansfield S.D."/>
            <person name="Renneckar S."/>
            <person name="Mohn W.W."/>
            <person name="Eltis L.D."/>
        </authorList>
    </citation>
    <scope>NUCLEOTIDE SEQUENCE [LARGE SCALE GENOMIC DNA]</scope>
    <source>
        <strain evidence="3 4">GD02</strain>
    </source>
</reference>
<feature type="compositionally biased region" description="Basic and acidic residues" evidence="1">
    <location>
        <begin position="424"/>
        <end position="438"/>
    </location>
</feature>
<feature type="transmembrane region" description="Helical" evidence="2">
    <location>
        <begin position="96"/>
        <end position="118"/>
    </location>
</feature>
<dbReference type="InterPro" id="IPR051082">
    <property type="entry name" value="Pentapeptide-BTB/POZ_domain"/>
</dbReference>
<keyword evidence="2" id="KW-0472">Membrane</keyword>
<feature type="transmembrane region" description="Helical" evidence="2">
    <location>
        <begin position="15"/>
        <end position="33"/>
    </location>
</feature>
<feature type="region of interest" description="Disordered" evidence="1">
    <location>
        <begin position="424"/>
        <end position="457"/>
    </location>
</feature>
<evidence type="ECO:0000313" key="4">
    <source>
        <dbReference type="Proteomes" id="UP001162740"/>
    </source>
</evidence>
<dbReference type="PANTHER" id="PTHR14136">
    <property type="entry name" value="BTB_POZ DOMAIN-CONTAINING PROTEIN KCTD9"/>
    <property type="match status" value="1"/>
</dbReference>
<keyword evidence="3" id="KW-0614">Plasmid</keyword>
<feature type="compositionally biased region" description="Acidic residues" evidence="1">
    <location>
        <begin position="439"/>
        <end position="448"/>
    </location>
</feature>
<name>A0AA47AEB5_RHORH</name>
<accession>A0AA47AEB5</accession>